<feature type="transmembrane region" description="Helical" evidence="1">
    <location>
        <begin position="34"/>
        <end position="52"/>
    </location>
</feature>
<dbReference type="RefSeq" id="XP_008078010.1">
    <property type="nucleotide sequence ID" value="XM_008079819.1"/>
</dbReference>
<dbReference type="OrthoDB" id="10251079at2759"/>
<evidence type="ECO:0000313" key="3">
    <source>
        <dbReference type="Proteomes" id="UP000016922"/>
    </source>
</evidence>
<proteinExistence type="predicted"/>
<reference evidence="2 3" key="1">
    <citation type="journal article" date="2013" name="BMC Genomics">
        <title>Genomics-driven discovery of the pneumocandin biosynthetic gene cluster in the fungus Glarea lozoyensis.</title>
        <authorList>
            <person name="Chen L."/>
            <person name="Yue Q."/>
            <person name="Zhang X."/>
            <person name="Xiang M."/>
            <person name="Wang C."/>
            <person name="Li S."/>
            <person name="Che Y."/>
            <person name="Ortiz-Lopez F.J."/>
            <person name="Bills G.F."/>
            <person name="Liu X."/>
            <person name="An Z."/>
        </authorList>
    </citation>
    <scope>NUCLEOTIDE SEQUENCE [LARGE SCALE GENOMIC DNA]</scope>
    <source>
        <strain evidence="3">ATCC 20868 / MF5171</strain>
    </source>
</reference>
<name>S3E9M8_GLAL2</name>
<accession>S3E9M8</accession>
<keyword evidence="1" id="KW-1133">Transmembrane helix</keyword>
<dbReference type="Proteomes" id="UP000016922">
    <property type="component" value="Unassembled WGS sequence"/>
</dbReference>
<sequence>MYATLAMGSKSQSHKKVDTKRPWVMKVYYTNTKVLFTVCLLNEMFFISLYLLSFSSRRLMPILVDTGGDIHSLQDGAALDLQSIWTTPWSAGAMEMARSNKIDSRVPWVALCISSVFMLFKQYVNVIQLVEASKWLAEGDARRRKTSTGFARLTVK</sequence>
<dbReference type="KEGG" id="glz:GLAREA_10718"/>
<evidence type="ECO:0000256" key="1">
    <source>
        <dbReference type="SAM" id="Phobius"/>
    </source>
</evidence>
<organism evidence="2 3">
    <name type="scientific">Glarea lozoyensis (strain ATCC 20868 / MF5171)</name>
    <dbReference type="NCBI Taxonomy" id="1116229"/>
    <lineage>
        <taxon>Eukaryota</taxon>
        <taxon>Fungi</taxon>
        <taxon>Dikarya</taxon>
        <taxon>Ascomycota</taxon>
        <taxon>Pezizomycotina</taxon>
        <taxon>Leotiomycetes</taxon>
        <taxon>Helotiales</taxon>
        <taxon>Helotiaceae</taxon>
        <taxon>Glarea</taxon>
    </lineage>
</organism>
<dbReference type="EMBL" id="KE145355">
    <property type="protein sequence ID" value="EPE35023.1"/>
    <property type="molecule type" value="Genomic_DNA"/>
</dbReference>
<dbReference type="AlphaFoldDB" id="S3E9M8"/>
<dbReference type="eggNOG" id="KOG3240">
    <property type="taxonomic scope" value="Eukaryota"/>
</dbReference>
<keyword evidence="1" id="KW-0472">Membrane</keyword>
<gene>
    <name evidence="2" type="ORF">GLAREA_10718</name>
</gene>
<dbReference type="HOGENOM" id="CLU_1686758_0_0_1"/>
<protein>
    <submittedName>
        <fullName evidence="2">Uncharacterized protein</fullName>
    </submittedName>
</protein>
<evidence type="ECO:0000313" key="2">
    <source>
        <dbReference type="EMBL" id="EPE35023.1"/>
    </source>
</evidence>
<keyword evidence="1" id="KW-0812">Transmembrane</keyword>
<keyword evidence="3" id="KW-1185">Reference proteome</keyword>
<dbReference type="STRING" id="1116229.S3E9M8"/>
<dbReference type="GeneID" id="19469764"/>